<gene>
    <name evidence="6" type="ORF">pipiens_014373</name>
</gene>
<evidence type="ECO:0000313" key="6">
    <source>
        <dbReference type="EMBL" id="KAL1380203.1"/>
    </source>
</evidence>
<dbReference type="Proteomes" id="UP001562425">
    <property type="component" value="Unassembled WGS sequence"/>
</dbReference>
<comment type="similarity">
    <text evidence="2">Belongs to the eukaryotic ribosomal protein P1/P2 family.</text>
</comment>
<dbReference type="AlphaFoldDB" id="A0ABD1CV34"/>
<protein>
    <submittedName>
        <fullName evidence="6">Uncharacterized protein</fullName>
    </submittedName>
</protein>
<proteinExistence type="inferred from homology"/>
<feature type="compositionally biased region" description="Basic and acidic residues" evidence="5">
    <location>
        <begin position="107"/>
        <end position="120"/>
    </location>
</feature>
<dbReference type="Pfam" id="PF00428">
    <property type="entry name" value="Ribosomal_60s"/>
    <property type="match status" value="1"/>
</dbReference>
<evidence type="ECO:0000256" key="1">
    <source>
        <dbReference type="ARBA" id="ARBA00003362"/>
    </source>
</evidence>
<dbReference type="GO" id="GO:1990904">
    <property type="term" value="C:ribonucleoprotein complex"/>
    <property type="evidence" value="ECO:0007669"/>
    <property type="project" value="UniProtKB-KW"/>
</dbReference>
<evidence type="ECO:0000256" key="4">
    <source>
        <dbReference type="ARBA" id="ARBA00023274"/>
    </source>
</evidence>
<dbReference type="EMBL" id="JBEHCU010009260">
    <property type="protein sequence ID" value="KAL1380203.1"/>
    <property type="molecule type" value="Genomic_DNA"/>
</dbReference>
<organism evidence="6 7">
    <name type="scientific">Culex pipiens pipiens</name>
    <name type="common">Northern house mosquito</name>
    <dbReference type="NCBI Taxonomy" id="38569"/>
    <lineage>
        <taxon>Eukaryota</taxon>
        <taxon>Metazoa</taxon>
        <taxon>Ecdysozoa</taxon>
        <taxon>Arthropoda</taxon>
        <taxon>Hexapoda</taxon>
        <taxon>Insecta</taxon>
        <taxon>Pterygota</taxon>
        <taxon>Neoptera</taxon>
        <taxon>Endopterygota</taxon>
        <taxon>Diptera</taxon>
        <taxon>Nematocera</taxon>
        <taxon>Culicoidea</taxon>
        <taxon>Culicidae</taxon>
        <taxon>Culicinae</taxon>
        <taxon>Culicini</taxon>
        <taxon>Culex</taxon>
        <taxon>Culex</taxon>
    </lineage>
</organism>
<dbReference type="InterPro" id="IPR038716">
    <property type="entry name" value="P1/P2_N_sf"/>
</dbReference>
<sequence>MLQKNDDRVHLHFLPGLFTAVEHPSIIPVEVAFKPAKRTAGLEQMSRIRSGPVQAEHHKDWIGLVGNEVDSTRVNKVINELKVKSVEELIASGREMPFSGPAPTAAAEEKKEEKKKEVSEPRSMTTWASVSLNKGFPRGRMAAGGCVGVFAPKAAERHCVVQSFRTINYSFL</sequence>
<reference evidence="6 7" key="1">
    <citation type="submission" date="2024-05" db="EMBL/GenBank/DDBJ databases">
        <title>Culex pipiens pipiens assembly and annotation.</title>
        <authorList>
            <person name="Alout H."/>
            <person name="Durand T."/>
        </authorList>
    </citation>
    <scope>NUCLEOTIDE SEQUENCE [LARGE SCALE GENOMIC DNA]</scope>
    <source>
        <strain evidence="6">HA-2024</strain>
        <tissue evidence="6">Whole body</tissue>
    </source>
</reference>
<accession>A0ABD1CV34</accession>
<dbReference type="Gene3D" id="1.10.10.1410">
    <property type="match status" value="1"/>
</dbReference>
<comment type="function">
    <text evidence="1">Plays an important role in the elongation step of protein synthesis.</text>
</comment>
<keyword evidence="4" id="KW-0687">Ribonucleoprotein</keyword>
<evidence type="ECO:0000256" key="2">
    <source>
        <dbReference type="ARBA" id="ARBA00005436"/>
    </source>
</evidence>
<keyword evidence="7" id="KW-1185">Reference proteome</keyword>
<comment type="caution">
    <text evidence="6">The sequence shown here is derived from an EMBL/GenBank/DDBJ whole genome shotgun (WGS) entry which is preliminary data.</text>
</comment>
<evidence type="ECO:0000256" key="3">
    <source>
        <dbReference type="ARBA" id="ARBA00022980"/>
    </source>
</evidence>
<keyword evidence="3" id="KW-0689">Ribosomal protein</keyword>
<evidence type="ECO:0000256" key="5">
    <source>
        <dbReference type="SAM" id="MobiDB-lite"/>
    </source>
</evidence>
<name>A0ABD1CV34_CULPP</name>
<dbReference type="GO" id="GO:0005840">
    <property type="term" value="C:ribosome"/>
    <property type="evidence" value="ECO:0007669"/>
    <property type="project" value="UniProtKB-KW"/>
</dbReference>
<feature type="region of interest" description="Disordered" evidence="5">
    <location>
        <begin position="94"/>
        <end position="122"/>
    </location>
</feature>
<evidence type="ECO:0000313" key="7">
    <source>
        <dbReference type="Proteomes" id="UP001562425"/>
    </source>
</evidence>